<dbReference type="RefSeq" id="XP_018819196.1">
    <property type="nucleotide sequence ID" value="XM_018963651.2"/>
</dbReference>
<dbReference type="AlphaFoldDB" id="A0A2I4EIG9"/>
<dbReference type="SUPFAM" id="SSF51197">
    <property type="entry name" value="Clavaminate synthase-like"/>
    <property type="match status" value="1"/>
</dbReference>
<dbReference type="InterPro" id="IPR026992">
    <property type="entry name" value="DIOX_N"/>
</dbReference>
<gene>
    <name evidence="5" type="primary">LOC108989888</name>
</gene>
<evidence type="ECO:0000313" key="5">
    <source>
        <dbReference type="RefSeq" id="XP_018819196.1"/>
    </source>
</evidence>
<dbReference type="InterPro" id="IPR044861">
    <property type="entry name" value="IPNS-like_FE2OG_OXY"/>
</dbReference>
<dbReference type="PRINTS" id="PR00682">
    <property type="entry name" value="IPNSYNTHASE"/>
</dbReference>
<evidence type="ECO:0000256" key="3">
    <source>
        <dbReference type="RuleBase" id="RU003682"/>
    </source>
</evidence>
<dbReference type="FunCoup" id="A0A2I4EIG9">
    <property type="interactions" value="41"/>
</dbReference>
<protein>
    <submittedName>
        <fullName evidence="5">Gibberellin 2-beta-dioxygenase 6-like</fullName>
    </submittedName>
</protein>
<proteinExistence type="inferred from homology"/>
<dbReference type="Pfam" id="PF14226">
    <property type="entry name" value="DIOX_N"/>
    <property type="match status" value="1"/>
</dbReference>
<dbReference type="Pfam" id="PF03171">
    <property type="entry name" value="2OG-FeII_Oxy"/>
    <property type="match status" value="1"/>
</dbReference>
<dbReference type="PANTHER" id="PTHR47990">
    <property type="entry name" value="2-OXOGLUTARATE (2OG) AND FE(II)-DEPENDENT OXYGENASE SUPERFAMILY PROTEIN-RELATED"/>
    <property type="match status" value="1"/>
</dbReference>
<evidence type="ECO:0000256" key="1">
    <source>
        <dbReference type="ARBA" id="ARBA00022723"/>
    </source>
</evidence>
<evidence type="ECO:0000313" key="4">
    <source>
        <dbReference type="Proteomes" id="UP000235220"/>
    </source>
</evidence>
<organism evidence="4 5">
    <name type="scientific">Juglans regia</name>
    <name type="common">English walnut</name>
    <dbReference type="NCBI Taxonomy" id="51240"/>
    <lineage>
        <taxon>Eukaryota</taxon>
        <taxon>Viridiplantae</taxon>
        <taxon>Streptophyta</taxon>
        <taxon>Embryophyta</taxon>
        <taxon>Tracheophyta</taxon>
        <taxon>Spermatophyta</taxon>
        <taxon>Magnoliopsida</taxon>
        <taxon>eudicotyledons</taxon>
        <taxon>Gunneridae</taxon>
        <taxon>Pentapetalae</taxon>
        <taxon>rosids</taxon>
        <taxon>fabids</taxon>
        <taxon>Fagales</taxon>
        <taxon>Juglandaceae</taxon>
        <taxon>Juglans</taxon>
    </lineage>
</organism>
<dbReference type="PROSITE" id="PS51471">
    <property type="entry name" value="FE2OG_OXY"/>
    <property type="match status" value="1"/>
</dbReference>
<dbReference type="GO" id="GO:0045543">
    <property type="term" value="F:gibberellin 2-beta-dioxygenase activity"/>
    <property type="evidence" value="ECO:0000318"/>
    <property type="project" value="GO_Central"/>
</dbReference>
<keyword evidence="1 3" id="KW-0479">Metal-binding</keyword>
<accession>A0A2I4EIG9</accession>
<dbReference type="GO" id="GO:0046872">
    <property type="term" value="F:metal ion binding"/>
    <property type="evidence" value="ECO:0007669"/>
    <property type="project" value="UniProtKB-KW"/>
</dbReference>
<dbReference type="InterPro" id="IPR005123">
    <property type="entry name" value="Oxoglu/Fe-dep_dioxygenase_dom"/>
</dbReference>
<dbReference type="GeneID" id="108989888"/>
<dbReference type="Gene3D" id="2.60.120.330">
    <property type="entry name" value="B-lactam Antibiotic, Isopenicillin N Synthase, Chain"/>
    <property type="match status" value="1"/>
</dbReference>
<dbReference type="InterPro" id="IPR050231">
    <property type="entry name" value="Iron_ascorbate_oxido_reductase"/>
</dbReference>
<dbReference type="Proteomes" id="UP000235220">
    <property type="component" value="Chromosome 5"/>
</dbReference>
<sequence>MSELSNSAEVNFESYPPIFRRLPESQTQNLDTAVADAINNVDIPDSDPIPVIDLQCLNLDSLGEACRNWGLFRLVNHGIPPALLSQLQDHASKLFSLSFEFKQSLFSSPLSYFWGTPALTPSGAALLRGPQKSISWVEGFNVPLGSPLSQLEPEDPVLASFRLLLEEYGKHLARLATKIFEAMVMKLSLNLEEVKSNLSESTGYVRIYRYPLHSMANSTWGLDAHTDSSVLSILSQYEVGGLEVLKDSKWLQVKPLSNTLLVNLGDMMQAISNDEYKSVEHRVKLNKQKERISICYFVFPDEGSVIRSSKYKPFTYTDFRARVQEELKTLGFKVGLRNFKLTQAS</sequence>
<comment type="similarity">
    <text evidence="3">Belongs to the iron/ascorbate-dependent oxidoreductase family.</text>
</comment>
<dbReference type="OrthoDB" id="288590at2759"/>
<reference evidence="5" key="1">
    <citation type="submission" date="2025-08" db="UniProtKB">
        <authorList>
            <consortium name="RefSeq"/>
        </authorList>
    </citation>
    <scope>IDENTIFICATION</scope>
    <source>
        <tissue evidence="5">Leaves</tissue>
    </source>
</reference>
<dbReference type="KEGG" id="jre:108989888"/>
<name>A0A2I4EIG9_JUGRE</name>
<dbReference type="GO" id="GO:0045487">
    <property type="term" value="P:gibberellin catabolic process"/>
    <property type="evidence" value="ECO:0000318"/>
    <property type="project" value="GO_Central"/>
</dbReference>
<dbReference type="InterPro" id="IPR027443">
    <property type="entry name" value="IPNS-like_sf"/>
</dbReference>
<keyword evidence="3" id="KW-0560">Oxidoreductase</keyword>
<keyword evidence="2 3" id="KW-0408">Iron</keyword>
<dbReference type="Gramene" id="Jr05_07250_p1">
    <property type="protein sequence ID" value="cds.Jr05_07250_p1"/>
    <property type="gene ID" value="Jr05_07250"/>
</dbReference>
<evidence type="ECO:0000256" key="2">
    <source>
        <dbReference type="ARBA" id="ARBA00023004"/>
    </source>
</evidence>
<keyword evidence="4" id="KW-1185">Reference proteome</keyword>